<dbReference type="OrthoDB" id="5653380at2"/>
<dbReference type="AlphaFoldDB" id="A0A378LQ90"/>
<keyword evidence="3" id="KW-1185">Reference proteome</keyword>
<organism evidence="2 3">
    <name type="scientific">Legionella wadsworthii</name>
    <dbReference type="NCBI Taxonomy" id="28088"/>
    <lineage>
        <taxon>Bacteria</taxon>
        <taxon>Pseudomonadati</taxon>
        <taxon>Pseudomonadota</taxon>
        <taxon>Gammaproteobacteria</taxon>
        <taxon>Legionellales</taxon>
        <taxon>Legionellaceae</taxon>
        <taxon>Legionella</taxon>
    </lineage>
</organism>
<accession>A0A378LQ90</accession>
<proteinExistence type="predicted"/>
<keyword evidence="1" id="KW-0175">Coiled coil</keyword>
<feature type="coiled-coil region" evidence="1">
    <location>
        <begin position="235"/>
        <end position="269"/>
    </location>
</feature>
<evidence type="ECO:0000313" key="2">
    <source>
        <dbReference type="EMBL" id="STY28022.1"/>
    </source>
</evidence>
<dbReference type="RefSeq" id="WP_031567110.1">
    <property type="nucleotide sequence ID" value="NZ_CAAAIS010000005.1"/>
</dbReference>
<reference evidence="2 3" key="1">
    <citation type="submission" date="2018-06" db="EMBL/GenBank/DDBJ databases">
        <authorList>
            <consortium name="Pathogen Informatics"/>
            <person name="Doyle S."/>
        </authorList>
    </citation>
    <scope>NUCLEOTIDE SEQUENCE [LARGE SCALE GENOMIC DNA]</scope>
    <source>
        <strain evidence="2 3">NCTC11532</strain>
    </source>
</reference>
<gene>
    <name evidence="2" type="ORF">NCTC11532_00183</name>
</gene>
<sequence length="316" mass="37311">MFAEIDASIAKKQAEFKEKHKNSTPPILEEEVFHAREKYIEHSSEPLDGIPYYDSLLKYQINYVILLEIYCDKLEDKTKKLQALQQLESSYNVLRDILIQARFQQLRQAPFSSQELRRKKITEELDMQKAEPQDKEAQDFIYFMNIFKDKHRYISLQAVNYSLDYYEDVQPTLINQIKEIQSRLSELPKEIESLKEQQKMQKPLTRLEKWGLDTAFNRANPLKQLFVWLYNLGTRESLEEKAEQRYRDLARTDAEIRSKEESIQKLQLESKLIGGEISAAEQKIAQAHRRLKEIEPSKIIMDEVAAHSAPYQHNNN</sequence>
<protein>
    <submittedName>
        <fullName evidence="2">Uncharacterized protein</fullName>
    </submittedName>
</protein>
<dbReference type="Proteomes" id="UP000255297">
    <property type="component" value="Unassembled WGS sequence"/>
</dbReference>
<dbReference type="EMBL" id="UGPB01000001">
    <property type="protein sequence ID" value="STY28022.1"/>
    <property type="molecule type" value="Genomic_DNA"/>
</dbReference>
<name>A0A378LQ90_9GAMM</name>
<evidence type="ECO:0000313" key="3">
    <source>
        <dbReference type="Proteomes" id="UP000255297"/>
    </source>
</evidence>
<evidence type="ECO:0000256" key="1">
    <source>
        <dbReference type="SAM" id="Coils"/>
    </source>
</evidence>